<dbReference type="GO" id="GO:0006351">
    <property type="term" value="P:DNA-templated transcription"/>
    <property type="evidence" value="ECO:0007669"/>
    <property type="project" value="InterPro"/>
</dbReference>
<dbReference type="InterPro" id="IPR036643">
    <property type="entry name" value="RNApol_insert_sf"/>
</dbReference>
<dbReference type="Pfam" id="PF01193">
    <property type="entry name" value="RNA_pol_L"/>
    <property type="match status" value="1"/>
</dbReference>
<dbReference type="InterPro" id="IPR050518">
    <property type="entry name" value="Rpo3/RPB3_RNA_Pol_subunit"/>
</dbReference>
<dbReference type="AlphaFoldDB" id="A0A6C0BKU8"/>
<dbReference type="Gene3D" id="2.170.120.12">
    <property type="entry name" value="DNA-directed RNA polymerase, insert domain"/>
    <property type="match status" value="1"/>
</dbReference>
<organism evidence="4">
    <name type="scientific">viral metagenome</name>
    <dbReference type="NCBI Taxonomy" id="1070528"/>
    <lineage>
        <taxon>unclassified sequences</taxon>
        <taxon>metagenomes</taxon>
        <taxon>organismal metagenomes</taxon>
    </lineage>
</organism>
<evidence type="ECO:0000313" key="4">
    <source>
        <dbReference type="EMBL" id="QHS92680.1"/>
    </source>
</evidence>
<dbReference type="InterPro" id="IPR011263">
    <property type="entry name" value="DNA-dir_RNA_pol_RpoA/D/Rpb3"/>
</dbReference>
<proteinExistence type="predicted"/>
<dbReference type="EMBL" id="MN739185">
    <property type="protein sequence ID" value="QHS92680.1"/>
    <property type="molecule type" value="Genomic_DNA"/>
</dbReference>
<dbReference type="PANTHER" id="PTHR11800">
    <property type="entry name" value="DNA-DIRECTED RNA POLYMERASE"/>
    <property type="match status" value="1"/>
</dbReference>
<keyword evidence="1" id="KW-0240">DNA-directed RNA polymerase</keyword>
<dbReference type="InterPro" id="IPR036603">
    <property type="entry name" value="RBP11-like"/>
</dbReference>
<reference evidence="4" key="1">
    <citation type="journal article" date="2020" name="Nature">
        <title>Giant virus diversity and host interactions through global metagenomics.</title>
        <authorList>
            <person name="Schulz F."/>
            <person name="Roux S."/>
            <person name="Paez-Espino D."/>
            <person name="Jungbluth S."/>
            <person name="Walsh D.A."/>
            <person name="Denef V.J."/>
            <person name="McMahon K.D."/>
            <person name="Konstantinidis K.T."/>
            <person name="Eloe-Fadrosh E.A."/>
            <person name="Kyrpides N.C."/>
            <person name="Woyke T."/>
        </authorList>
    </citation>
    <scope>NUCLEOTIDE SEQUENCE</scope>
    <source>
        <strain evidence="4">GVMAG-M-3300014204-73</strain>
    </source>
</reference>
<dbReference type="GO" id="GO:0046983">
    <property type="term" value="F:protein dimerization activity"/>
    <property type="evidence" value="ECO:0007669"/>
    <property type="project" value="InterPro"/>
</dbReference>
<dbReference type="PANTHER" id="PTHR11800:SF2">
    <property type="entry name" value="DNA-DIRECTED RNA POLYMERASE II SUBUNIT RPB3"/>
    <property type="match status" value="1"/>
</dbReference>
<name>A0A6C0BKU8_9ZZZZ</name>
<evidence type="ECO:0000259" key="3">
    <source>
        <dbReference type="SMART" id="SM00662"/>
    </source>
</evidence>
<evidence type="ECO:0000256" key="1">
    <source>
        <dbReference type="ARBA" id="ARBA00022478"/>
    </source>
</evidence>
<dbReference type="SUPFAM" id="SSF55257">
    <property type="entry name" value="RBP11-like subunits of RNA polymerase"/>
    <property type="match status" value="2"/>
</dbReference>
<accession>A0A6C0BKU8</accession>
<evidence type="ECO:0000256" key="2">
    <source>
        <dbReference type="ARBA" id="ARBA00023163"/>
    </source>
</evidence>
<dbReference type="SMART" id="SM00662">
    <property type="entry name" value="RPOLD"/>
    <property type="match status" value="1"/>
</dbReference>
<protein>
    <recommendedName>
        <fullName evidence="3">DNA-directed RNA polymerase RpoA/D/Rpb3-type domain-containing protein</fullName>
    </recommendedName>
</protein>
<dbReference type="Gene3D" id="3.30.1360.10">
    <property type="entry name" value="RNA polymerase, RBP11-like subunit"/>
    <property type="match status" value="2"/>
</dbReference>
<sequence length="386" mass="44465">MYFQLITDNHFYLNQKYQKLGFEETVDTTHFMPVVCQHLDLAVVNALRRIATSEIETLACAPDQIDVKTNTSQYHREVLVDRMGFITIDLQWVENQRIDGKEIKLFISEPDHPDQPFKNLTPSIVSVYVHSHVSAEYRNQPLDITHLCPHNSLLLTLNPGETIHVVMSPTLGLGRQHPRWNSGIVMYKFMTQNDQKLASDVLATEVPIETNQEQLNYLGREHRQPEAIILTFESIGKLDSKMLLQKTIQTLHDRLRNSRGELVIPHSQPKEVIQENDLSTPNFAKFKFIDEDHTLGHVLEIGCRDLLNQLIDQMGKEKEKLLLESLCGYRKPHPLDNYMEVILRVPESLKLTGEYQQYPVPKGLLIKAIDHLVELCDHLLENVDSL</sequence>
<dbReference type="GO" id="GO:0000428">
    <property type="term" value="C:DNA-directed RNA polymerase complex"/>
    <property type="evidence" value="ECO:0007669"/>
    <property type="project" value="UniProtKB-KW"/>
</dbReference>
<keyword evidence="2" id="KW-0804">Transcription</keyword>
<dbReference type="SUPFAM" id="SSF56553">
    <property type="entry name" value="Insert subdomain of RNA polymerase alpha subunit"/>
    <property type="match status" value="1"/>
</dbReference>
<dbReference type="GO" id="GO:0003899">
    <property type="term" value="F:DNA-directed RNA polymerase activity"/>
    <property type="evidence" value="ECO:0007669"/>
    <property type="project" value="InterPro"/>
</dbReference>
<feature type="domain" description="DNA-directed RNA polymerase RpoA/D/Rpb3-type" evidence="3">
    <location>
        <begin position="31"/>
        <end position="261"/>
    </location>
</feature>